<accession>A0A2L1KLW4</accession>
<evidence type="ECO:0000313" key="2">
    <source>
        <dbReference type="EMBL" id="AVE23499.1"/>
    </source>
</evidence>
<feature type="region of interest" description="Disordered" evidence="1">
    <location>
        <begin position="1"/>
        <end position="63"/>
    </location>
</feature>
<protein>
    <submittedName>
        <fullName evidence="2">Uncharacterized protein</fullName>
    </submittedName>
</protein>
<organism evidence="2">
    <name type="scientific">Enterobacter cloacae</name>
    <dbReference type="NCBI Taxonomy" id="550"/>
    <lineage>
        <taxon>Bacteria</taxon>
        <taxon>Pseudomonadati</taxon>
        <taxon>Pseudomonadota</taxon>
        <taxon>Gammaproteobacteria</taxon>
        <taxon>Enterobacterales</taxon>
        <taxon>Enterobacteriaceae</taxon>
        <taxon>Enterobacter</taxon>
        <taxon>Enterobacter cloacae complex</taxon>
    </lineage>
</organism>
<geneLocation type="plasmid" evidence="2">
    <name>p30860-HI2</name>
</geneLocation>
<keyword evidence="2" id="KW-0614">Plasmid</keyword>
<proteinExistence type="predicted"/>
<sequence>MRRAVDAPPGEKQRDQRCADEDRAIGFQHRQVADPCPAEPQGDQNQRPQAAGRRKNGGQPTGEERAAPVLWFRLLWFRHTLVLSNLVWIA</sequence>
<name>A0A2L1KLW4_ENTCL</name>
<dbReference type="EMBL" id="MF344580">
    <property type="protein sequence ID" value="AVE23499.1"/>
    <property type="molecule type" value="Genomic_DNA"/>
</dbReference>
<reference evidence="2" key="1">
    <citation type="submission" date="2017-06" db="EMBL/GenBank/DDBJ databases">
        <title>Complete sequence of p30860-HI2.</title>
        <authorList>
            <person name="Jiang X."/>
            <person name="Feng J."/>
            <person name="Zeng L."/>
            <person name="Zhang D."/>
            <person name="Zhan Z."/>
            <person name="Zhao Y."/>
            <person name="Luo W."/>
            <person name="Zhou D."/>
        </authorList>
    </citation>
    <scope>NUCLEOTIDE SEQUENCE</scope>
    <source>
        <strain evidence="2">30860</strain>
        <plasmid evidence="2">p30860-HI2</plasmid>
    </source>
</reference>
<feature type="compositionally biased region" description="Basic and acidic residues" evidence="1">
    <location>
        <begin position="9"/>
        <end position="24"/>
    </location>
</feature>
<dbReference type="AlphaFoldDB" id="A0A2L1KLW4"/>
<evidence type="ECO:0000256" key="1">
    <source>
        <dbReference type="SAM" id="MobiDB-lite"/>
    </source>
</evidence>